<evidence type="ECO:0000256" key="3">
    <source>
        <dbReference type="ARBA" id="ARBA00012132"/>
    </source>
</evidence>
<evidence type="ECO:0000256" key="7">
    <source>
        <dbReference type="ARBA" id="ARBA00022824"/>
    </source>
</evidence>
<keyword evidence="5 11" id="KW-0812">Transmembrane</keyword>
<reference evidence="12" key="2">
    <citation type="journal article" date="2015" name="Gigascience">
        <title>Reconstructing a comprehensive transcriptome assembly of a white-pupal translocated strain of the pest fruit fly Bactrocera cucurbitae.</title>
        <authorList>
            <person name="Sim S.B."/>
            <person name="Calla B."/>
            <person name="Hall B."/>
            <person name="DeRego T."/>
            <person name="Geib S.M."/>
        </authorList>
    </citation>
    <scope>NUCLEOTIDE SEQUENCE</scope>
</reference>
<evidence type="ECO:0000256" key="4">
    <source>
        <dbReference type="ARBA" id="ARBA00022679"/>
    </source>
</evidence>
<feature type="transmembrane region" description="Helical" evidence="11">
    <location>
        <begin position="286"/>
        <end position="303"/>
    </location>
</feature>
<feature type="transmembrane region" description="Helical" evidence="11">
    <location>
        <begin position="391"/>
        <end position="408"/>
    </location>
</feature>
<feature type="transmembrane region" description="Helical" evidence="11">
    <location>
        <begin position="95"/>
        <end position="117"/>
    </location>
</feature>
<evidence type="ECO:0000313" key="12">
    <source>
        <dbReference type="EMBL" id="JAD07118.1"/>
    </source>
</evidence>
<feature type="transmembrane region" description="Helical" evidence="11">
    <location>
        <begin position="351"/>
        <end position="371"/>
    </location>
</feature>
<dbReference type="AlphaFoldDB" id="A0A0A1X8W1"/>
<keyword evidence="4" id="KW-0808">Transferase</keyword>
<feature type="transmembrane region" description="Helical" evidence="11">
    <location>
        <begin position="152"/>
        <end position="171"/>
    </location>
</feature>
<evidence type="ECO:0000256" key="9">
    <source>
        <dbReference type="ARBA" id="ARBA00023136"/>
    </source>
</evidence>
<evidence type="ECO:0000256" key="2">
    <source>
        <dbReference type="ARBA" id="ARBA00010794"/>
    </source>
</evidence>
<dbReference type="GeneID" id="105219906"/>
<feature type="transmembrane region" description="Helical" evidence="11">
    <location>
        <begin position="191"/>
        <end position="210"/>
    </location>
</feature>
<dbReference type="CTD" id="22845"/>
<comment type="similarity">
    <text evidence="2">Belongs to the polyprenol kinase family.</text>
</comment>
<evidence type="ECO:0000256" key="1">
    <source>
        <dbReference type="ARBA" id="ARBA00004477"/>
    </source>
</evidence>
<feature type="region of interest" description="Disordered" evidence="10">
    <location>
        <begin position="1"/>
        <end position="21"/>
    </location>
</feature>
<dbReference type="PANTHER" id="PTHR13205">
    <property type="entry name" value="TRANSMEMBRANE PROTEIN 15-RELATED"/>
    <property type="match status" value="1"/>
</dbReference>
<proteinExistence type="inferred from homology"/>
<reference evidence="12" key="1">
    <citation type="submission" date="2014-11" db="EMBL/GenBank/DDBJ databases">
        <authorList>
            <person name="Geib S."/>
        </authorList>
    </citation>
    <scope>NUCLEOTIDE SEQUENCE</scope>
</reference>
<sequence>MGTEKDDVGAESSEDDSGITVTGNGRISNALFVRPNASPGYWLCILLPLAFASNLLLENKCYGQVSTQPVLTIAAIGMCIETLCFFIYIYSKTGLLLKICIAFVPGFITTLLCKVLLQQSWSYGLIWAFIITFVYQKSYIRVLRGFPGCFSFGEASVLVQGLMLFLLNVILKFFNILLKNENRSTFEDLNIIMMFALMYLLVVCWLLSVVKVIRGPVYFYALMVFLVIGVTCTPITNPVPVVFLINFILQDQVRVIILAFYLTLVILTILAVWWQIGNEEKASTRVRKIFHILIVLVFVPGIIYQCSFLYIGTGVAFAIFTVFELIRVCNVPPLAIPLRRAFASFSDEKDAGLLALTPFCLLIGCSMPLWISPCPCGENVYTNDNHRILPLLAGVLTIGFGDTAASVVGSKFGRIKWRCSKKSLEGTLAFMLTTLLATLCFNYLGYTNLAPMKWFSTVMAIFTTSLVEAHTDQIDNLTLPIIFYIIVNIC</sequence>
<feature type="transmembrane region" description="Helical" evidence="11">
    <location>
        <begin position="40"/>
        <end position="57"/>
    </location>
</feature>
<keyword evidence="7" id="KW-0256">Endoplasmic reticulum</keyword>
<feature type="transmembrane region" description="Helical" evidence="11">
    <location>
        <begin position="69"/>
        <end position="88"/>
    </location>
</feature>
<evidence type="ECO:0000256" key="5">
    <source>
        <dbReference type="ARBA" id="ARBA00022692"/>
    </source>
</evidence>
<feature type="transmembrane region" description="Helical" evidence="11">
    <location>
        <begin position="123"/>
        <end position="140"/>
    </location>
</feature>
<keyword evidence="9 11" id="KW-0472">Membrane</keyword>
<protein>
    <recommendedName>
        <fullName evidence="3">dolichol kinase</fullName>
        <ecNumber evidence="3">2.7.1.108</ecNumber>
    </recommendedName>
</protein>
<evidence type="ECO:0000256" key="11">
    <source>
        <dbReference type="SAM" id="Phobius"/>
    </source>
</evidence>
<keyword evidence="6 12" id="KW-0418">Kinase</keyword>
<feature type="transmembrane region" description="Helical" evidence="11">
    <location>
        <begin position="309"/>
        <end position="330"/>
    </location>
</feature>
<dbReference type="InterPro" id="IPR032974">
    <property type="entry name" value="Polypren_kinase"/>
</dbReference>
<comment type="subcellular location">
    <subcellularLocation>
        <location evidence="1">Endoplasmic reticulum membrane</location>
        <topology evidence="1">Multi-pass membrane protein</topology>
    </subcellularLocation>
</comment>
<feature type="transmembrane region" description="Helical" evidence="11">
    <location>
        <begin position="255"/>
        <end position="274"/>
    </location>
</feature>
<gene>
    <name evidence="12" type="primary">DOLK_1</name>
    <name evidence="12" type="ORF">g.52103</name>
</gene>
<dbReference type="GO" id="GO:0005789">
    <property type="term" value="C:endoplasmic reticulum membrane"/>
    <property type="evidence" value="ECO:0007669"/>
    <property type="project" value="UniProtKB-SubCell"/>
</dbReference>
<dbReference type="OrthoDB" id="377083at2759"/>
<dbReference type="GO" id="GO:0043048">
    <property type="term" value="P:dolichyl monophosphate biosynthetic process"/>
    <property type="evidence" value="ECO:0007669"/>
    <property type="project" value="TreeGrafter"/>
</dbReference>
<keyword evidence="8 11" id="KW-1133">Transmembrane helix</keyword>
<feature type="transmembrane region" description="Helical" evidence="11">
    <location>
        <begin position="217"/>
        <end position="249"/>
    </location>
</feature>
<evidence type="ECO:0000256" key="6">
    <source>
        <dbReference type="ARBA" id="ARBA00022777"/>
    </source>
</evidence>
<dbReference type="PANTHER" id="PTHR13205:SF15">
    <property type="entry name" value="DOLICHOL KINASE"/>
    <property type="match status" value="1"/>
</dbReference>
<name>A0A0A1X8W1_ZEUCU</name>
<evidence type="ECO:0000256" key="8">
    <source>
        <dbReference type="ARBA" id="ARBA00022989"/>
    </source>
</evidence>
<dbReference type="EMBL" id="GBXI01007174">
    <property type="protein sequence ID" value="JAD07118.1"/>
    <property type="molecule type" value="Transcribed_RNA"/>
</dbReference>
<accession>A0A0A1X8W1</accession>
<dbReference type="EC" id="2.7.1.108" evidence="3"/>
<feature type="transmembrane region" description="Helical" evidence="11">
    <location>
        <begin position="428"/>
        <end position="446"/>
    </location>
</feature>
<evidence type="ECO:0000256" key="10">
    <source>
        <dbReference type="SAM" id="MobiDB-lite"/>
    </source>
</evidence>
<organism evidence="12">
    <name type="scientific">Zeugodacus cucurbitae</name>
    <name type="common">Melon fruit fly</name>
    <name type="synonym">Bactrocera cucurbitae</name>
    <dbReference type="NCBI Taxonomy" id="28588"/>
    <lineage>
        <taxon>Eukaryota</taxon>
        <taxon>Metazoa</taxon>
        <taxon>Ecdysozoa</taxon>
        <taxon>Arthropoda</taxon>
        <taxon>Hexapoda</taxon>
        <taxon>Insecta</taxon>
        <taxon>Pterygota</taxon>
        <taxon>Neoptera</taxon>
        <taxon>Endopterygota</taxon>
        <taxon>Diptera</taxon>
        <taxon>Brachycera</taxon>
        <taxon>Muscomorpha</taxon>
        <taxon>Tephritoidea</taxon>
        <taxon>Tephritidae</taxon>
        <taxon>Zeugodacus</taxon>
        <taxon>Zeugodacus</taxon>
    </lineage>
</organism>
<dbReference type="GO" id="GO:0004168">
    <property type="term" value="F:dolichol kinase activity"/>
    <property type="evidence" value="ECO:0007669"/>
    <property type="project" value="UniProtKB-EC"/>
</dbReference>